<gene>
    <name evidence="2" type="ORF">GJV78_22400</name>
</gene>
<dbReference type="AlphaFoldDB" id="A0A6L6IVD1"/>
<feature type="transmembrane region" description="Helical" evidence="1">
    <location>
        <begin position="47"/>
        <end position="68"/>
    </location>
</feature>
<keyword evidence="3" id="KW-1185">Reference proteome</keyword>
<reference evidence="2 3" key="1">
    <citation type="submission" date="2019-11" db="EMBL/GenBank/DDBJ databases">
        <title>Escherichia alba sp. nov. isolated from the gut of plastic-eating superworms Zophobas atratus.</title>
        <authorList>
            <person name="Yang Y."/>
        </authorList>
    </citation>
    <scope>NUCLEOTIDE SEQUENCE [LARGE SCALE GENOMIC DNA]</scope>
    <source>
        <strain evidence="3">BIT-B35</strain>
    </source>
</reference>
<dbReference type="Proteomes" id="UP000477739">
    <property type="component" value="Unassembled WGS sequence"/>
</dbReference>
<keyword evidence="1" id="KW-0812">Transmembrane</keyword>
<keyword evidence="1" id="KW-0472">Membrane</keyword>
<organism evidence="2 3">
    <name type="scientific">Intestinirhabdus alba</name>
    <dbReference type="NCBI Taxonomy" id="2899544"/>
    <lineage>
        <taxon>Bacteria</taxon>
        <taxon>Pseudomonadati</taxon>
        <taxon>Pseudomonadota</taxon>
        <taxon>Gammaproteobacteria</taxon>
        <taxon>Enterobacterales</taxon>
        <taxon>Enterobacteriaceae</taxon>
        <taxon>Intestinirhabdus</taxon>
    </lineage>
</organism>
<dbReference type="OrthoDB" id="7032446at2"/>
<accession>A0A6L6IVD1</accession>
<dbReference type="RefSeq" id="WP_155110268.1">
    <property type="nucleotide sequence ID" value="NZ_WMJZ01000082.1"/>
</dbReference>
<evidence type="ECO:0000313" key="3">
    <source>
        <dbReference type="Proteomes" id="UP000477739"/>
    </source>
</evidence>
<dbReference type="EMBL" id="WMJZ01000082">
    <property type="protein sequence ID" value="MTH48920.1"/>
    <property type="molecule type" value="Genomic_DNA"/>
</dbReference>
<protein>
    <submittedName>
        <fullName evidence="2">Uncharacterized protein</fullName>
    </submittedName>
</protein>
<comment type="caution">
    <text evidence="2">The sequence shown here is derived from an EMBL/GenBank/DDBJ whole genome shotgun (WGS) entry which is preliminary data.</text>
</comment>
<sequence>MRYSLKNLPPCHPRPEAPKTARWLLVLAAMVAISMTLLRILSKYTEYSFSWGVAAGILAVFWTTIYLGRLSVWLFQHSWANAYDRKREAWILQQTRKARRALQILNFTFVTAHEQKRQADVLQEIISGRQILKAQQDREGNVGYRLSRLRPDSELLTTEEEIHLLFSRIVDELPLDRFPQSQSLVIAFDISSSLDVQIIKNIWFKVWREKGRPNPVEYQAGEGLNLIERWLNQNIQSESLLLMVALQISPVPVNQTTEAAVGLLLGNRLTQHLLTPKALLHRPDASASGELEAGINMAAYNVPVAEGIDGNLWLGNLSDKQYTEVIMNQNKRPLHSVPEDRLIHIDSLIGNAGAAAPWLSLACAAQTAHAAQKSQMVICGERGRDVLWSTVITPGTFRQETDS</sequence>
<proteinExistence type="predicted"/>
<keyword evidence="1" id="KW-1133">Transmembrane helix</keyword>
<evidence type="ECO:0000256" key="1">
    <source>
        <dbReference type="SAM" id="Phobius"/>
    </source>
</evidence>
<evidence type="ECO:0000313" key="2">
    <source>
        <dbReference type="EMBL" id="MTH48920.1"/>
    </source>
</evidence>
<name>A0A6L6IVD1_9ENTR</name>
<feature type="transmembrane region" description="Helical" evidence="1">
    <location>
        <begin position="21"/>
        <end position="41"/>
    </location>
</feature>